<reference evidence="7 8" key="2">
    <citation type="submission" date="2018-11" db="EMBL/GenBank/DDBJ databases">
        <authorList>
            <consortium name="Pathogen Informatics"/>
        </authorList>
    </citation>
    <scope>NUCLEOTIDE SEQUENCE [LARGE SCALE GENOMIC DNA]</scope>
</reference>
<evidence type="ECO:0000256" key="3">
    <source>
        <dbReference type="ARBA" id="ARBA00022989"/>
    </source>
</evidence>
<protein>
    <submittedName>
        <fullName evidence="9">Zinc transporter ZIP3</fullName>
    </submittedName>
</protein>
<proteinExistence type="predicted"/>
<keyword evidence="3 6" id="KW-1133">Transmembrane helix</keyword>
<dbReference type="GO" id="GO:0005385">
    <property type="term" value="F:zinc ion transmembrane transporter activity"/>
    <property type="evidence" value="ECO:0007669"/>
    <property type="project" value="TreeGrafter"/>
</dbReference>
<accession>A0A183U1N5</accession>
<sequence>MNYSANFHMFNTNSSLNTAYPLPELLFCVGFFAVYLLEELCVRLFAHDPHSSNSPKSVLKGEQQRINGVESDSDGDSKLQSSIAESLSKTGPGALQSITFAIAMSFHSILEGLALGVQDSKAAMTTLFISLMLHKGIEAFSVGLQISKSNSQRVKVAAITILVYSLMTPIGSLIGICIQNSNMEVVLKEGLITLLEALAVGTFIYVTFFEVLGAERANEFSNVVQLLAIIAGFTIIALFQVGELIITGSQH</sequence>
<feature type="transmembrane region" description="Helical" evidence="6">
    <location>
        <begin position="190"/>
        <end position="212"/>
    </location>
</feature>
<gene>
    <name evidence="7" type="ORF">TCNE_LOCUS2405</name>
</gene>
<dbReference type="EMBL" id="UYWY01002387">
    <property type="protein sequence ID" value="VDM28017.1"/>
    <property type="molecule type" value="Genomic_DNA"/>
</dbReference>
<keyword evidence="4 6" id="KW-0472">Membrane</keyword>
<comment type="subcellular location">
    <subcellularLocation>
        <location evidence="1">Membrane</location>
        <topology evidence="1">Multi-pass membrane protein</topology>
    </subcellularLocation>
</comment>
<feature type="region of interest" description="Disordered" evidence="5">
    <location>
        <begin position="49"/>
        <end position="82"/>
    </location>
</feature>
<dbReference type="PANTHER" id="PTHR11040">
    <property type="entry name" value="ZINC/IRON TRANSPORTER"/>
    <property type="match status" value="1"/>
</dbReference>
<dbReference type="Proteomes" id="UP000050794">
    <property type="component" value="Unassembled WGS sequence"/>
</dbReference>
<dbReference type="GO" id="GO:0005886">
    <property type="term" value="C:plasma membrane"/>
    <property type="evidence" value="ECO:0007669"/>
    <property type="project" value="TreeGrafter"/>
</dbReference>
<organism evidence="8 9">
    <name type="scientific">Toxocara canis</name>
    <name type="common">Canine roundworm</name>
    <dbReference type="NCBI Taxonomy" id="6265"/>
    <lineage>
        <taxon>Eukaryota</taxon>
        <taxon>Metazoa</taxon>
        <taxon>Ecdysozoa</taxon>
        <taxon>Nematoda</taxon>
        <taxon>Chromadorea</taxon>
        <taxon>Rhabditida</taxon>
        <taxon>Spirurina</taxon>
        <taxon>Ascaridomorpha</taxon>
        <taxon>Ascaridoidea</taxon>
        <taxon>Toxocaridae</taxon>
        <taxon>Toxocara</taxon>
    </lineage>
</organism>
<evidence type="ECO:0000313" key="7">
    <source>
        <dbReference type="EMBL" id="VDM28017.1"/>
    </source>
</evidence>
<evidence type="ECO:0000256" key="6">
    <source>
        <dbReference type="SAM" id="Phobius"/>
    </source>
</evidence>
<keyword evidence="2 6" id="KW-0812">Transmembrane</keyword>
<evidence type="ECO:0000256" key="2">
    <source>
        <dbReference type="ARBA" id="ARBA00022692"/>
    </source>
</evidence>
<evidence type="ECO:0000313" key="8">
    <source>
        <dbReference type="Proteomes" id="UP000050794"/>
    </source>
</evidence>
<keyword evidence="8" id="KW-1185">Reference proteome</keyword>
<reference evidence="9" key="1">
    <citation type="submission" date="2016-06" db="UniProtKB">
        <authorList>
            <consortium name="WormBaseParasite"/>
        </authorList>
    </citation>
    <scope>IDENTIFICATION</scope>
</reference>
<dbReference type="Pfam" id="PF02535">
    <property type="entry name" value="Zip"/>
    <property type="match status" value="1"/>
</dbReference>
<feature type="transmembrane region" description="Helical" evidence="6">
    <location>
        <begin position="20"/>
        <end position="37"/>
    </location>
</feature>
<feature type="transmembrane region" description="Helical" evidence="6">
    <location>
        <begin position="156"/>
        <end position="178"/>
    </location>
</feature>
<dbReference type="WBParaSite" id="TCNE_0000240501-mRNA-1">
    <property type="protein sequence ID" value="TCNE_0000240501-mRNA-1"/>
    <property type="gene ID" value="TCNE_0000240501"/>
</dbReference>
<evidence type="ECO:0000313" key="9">
    <source>
        <dbReference type="WBParaSite" id="TCNE_0000240501-mRNA-1"/>
    </source>
</evidence>
<evidence type="ECO:0000256" key="1">
    <source>
        <dbReference type="ARBA" id="ARBA00004141"/>
    </source>
</evidence>
<dbReference type="InterPro" id="IPR003689">
    <property type="entry name" value="ZIP"/>
</dbReference>
<feature type="transmembrane region" description="Helical" evidence="6">
    <location>
        <begin position="224"/>
        <end position="246"/>
    </location>
</feature>
<evidence type="ECO:0000256" key="4">
    <source>
        <dbReference type="ARBA" id="ARBA00023136"/>
    </source>
</evidence>
<dbReference type="PANTHER" id="PTHR11040:SF74">
    <property type="entry name" value="ZINC TRANSPORTER ZIP3"/>
    <property type="match status" value="1"/>
</dbReference>
<dbReference type="AlphaFoldDB" id="A0A183U1N5"/>
<name>A0A183U1N5_TOXCA</name>
<evidence type="ECO:0000256" key="5">
    <source>
        <dbReference type="SAM" id="MobiDB-lite"/>
    </source>
</evidence>